<dbReference type="Proteomes" id="UP001286313">
    <property type="component" value="Unassembled WGS sequence"/>
</dbReference>
<name>A0AAE1KV55_PETCI</name>
<evidence type="ECO:0000313" key="1">
    <source>
        <dbReference type="EMBL" id="KAK3886059.1"/>
    </source>
</evidence>
<sequence length="186" mass="21409">MDFEEWKQTEPFNIMVYVEEKGETDLMKEAQLADSSHELANFPCDYIVRHRIIPDCTLQECLARKNPLDASPMAQLDMEQPCSSSRSKCKLLKCRGVIVSIVGSSRDPEGSSLTQPMMEQHVINMADPTSSPAVYKHRHQSTKASVFQCSYLWADHFHFHFTRWQRLLLCTCVVYLVLDEQSIVIH</sequence>
<protein>
    <submittedName>
        <fullName evidence="1">Uncharacterized protein</fullName>
    </submittedName>
</protein>
<dbReference type="EMBL" id="JAWQEG010000736">
    <property type="protein sequence ID" value="KAK3886059.1"/>
    <property type="molecule type" value="Genomic_DNA"/>
</dbReference>
<gene>
    <name evidence="1" type="ORF">Pcinc_009768</name>
</gene>
<proteinExistence type="predicted"/>
<dbReference type="AlphaFoldDB" id="A0AAE1KV55"/>
<accession>A0AAE1KV55</accession>
<comment type="caution">
    <text evidence="1">The sequence shown here is derived from an EMBL/GenBank/DDBJ whole genome shotgun (WGS) entry which is preliminary data.</text>
</comment>
<reference evidence="1" key="1">
    <citation type="submission" date="2023-10" db="EMBL/GenBank/DDBJ databases">
        <title>Genome assemblies of two species of porcelain crab, Petrolisthes cinctipes and Petrolisthes manimaculis (Anomura: Porcellanidae).</title>
        <authorList>
            <person name="Angst P."/>
        </authorList>
    </citation>
    <scope>NUCLEOTIDE SEQUENCE</scope>
    <source>
        <strain evidence="1">PB745_01</strain>
        <tissue evidence="1">Gill</tissue>
    </source>
</reference>
<keyword evidence="2" id="KW-1185">Reference proteome</keyword>
<evidence type="ECO:0000313" key="2">
    <source>
        <dbReference type="Proteomes" id="UP001286313"/>
    </source>
</evidence>
<organism evidence="1 2">
    <name type="scientific">Petrolisthes cinctipes</name>
    <name type="common">Flat porcelain crab</name>
    <dbReference type="NCBI Taxonomy" id="88211"/>
    <lineage>
        <taxon>Eukaryota</taxon>
        <taxon>Metazoa</taxon>
        <taxon>Ecdysozoa</taxon>
        <taxon>Arthropoda</taxon>
        <taxon>Crustacea</taxon>
        <taxon>Multicrustacea</taxon>
        <taxon>Malacostraca</taxon>
        <taxon>Eumalacostraca</taxon>
        <taxon>Eucarida</taxon>
        <taxon>Decapoda</taxon>
        <taxon>Pleocyemata</taxon>
        <taxon>Anomura</taxon>
        <taxon>Galatheoidea</taxon>
        <taxon>Porcellanidae</taxon>
        <taxon>Petrolisthes</taxon>
    </lineage>
</organism>